<name>A0A0E9RZ47_ANGAN</name>
<sequence>MVGYCSTGHRNCTSSRVDYIRNTHTRAHAHAHTHRRTFSRTSITAVKNCSCWLRFDGT</sequence>
<protein>
    <submittedName>
        <fullName evidence="1">Uncharacterized protein</fullName>
    </submittedName>
</protein>
<organism evidence="1">
    <name type="scientific">Anguilla anguilla</name>
    <name type="common">European freshwater eel</name>
    <name type="synonym">Muraena anguilla</name>
    <dbReference type="NCBI Taxonomy" id="7936"/>
    <lineage>
        <taxon>Eukaryota</taxon>
        <taxon>Metazoa</taxon>
        <taxon>Chordata</taxon>
        <taxon>Craniata</taxon>
        <taxon>Vertebrata</taxon>
        <taxon>Euteleostomi</taxon>
        <taxon>Actinopterygii</taxon>
        <taxon>Neopterygii</taxon>
        <taxon>Teleostei</taxon>
        <taxon>Anguilliformes</taxon>
        <taxon>Anguillidae</taxon>
        <taxon>Anguilla</taxon>
    </lineage>
</organism>
<reference evidence="1" key="2">
    <citation type="journal article" date="2015" name="Fish Shellfish Immunol.">
        <title>Early steps in the European eel (Anguilla anguilla)-Vibrio vulnificus interaction in the gills: Role of the RtxA13 toxin.</title>
        <authorList>
            <person name="Callol A."/>
            <person name="Pajuelo D."/>
            <person name="Ebbesson L."/>
            <person name="Teles M."/>
            <person name="MacKenzie S."/>
            <person name="Amaro C."/>
        </authorList>
    </citation>
    <scope>NUCLEOTIDE SEQUENCE</scope>
</reference>
<reference evidence="1" key="1">
    <citation type="submission" date="2014-11" db="EMBL/GenBank/DDBJ databases">
        <authorList>
            <person name="Amaro Gonzalez C."/>
        </authorList>
    </citation>
    <scope>NUCLEOTIDE SEQUENCE</scope>
</reference>
<dbReference type="AlphaFoldDB" id="A0A0E9RZ47"/>
<proteinExistence type="predicted"/>
<dbReference type="EMBL" id="GBXM01075039">
    <property type="protein sequence ID" value="JAH33538.1"/>
    <property type="molecule type" value="Transcribed_RNA"/>
</dbReference>
<evidence type="ECO:0000313" key="1">
    <source>
        <dbReference type="EMBL" id="JAH33538.1"/>
    </source>
</evidence>
<accession>A0A0E9RZ47</accession>